<sequence>MSGDFAINMKNFWTYILLFTILANFSARANGDSNIQGTARVPTEISEEESAELFPAVLQDNYRNGFYQLFEVFQTTNSTLTKLREKLDGLENKIEVLNTDVLKTAKETKANTDSLKQEIDSFKKTLSNDRTVHSQQIQSLKSQIVSKLDGLERTQNLFQSSIRSQDDTISSLKSKNSKMAAALFKRDAEGFFGPFTSLTIRNGNTFNGSTFEAISAAVPADNMLVAQIKNYMDVDLTGYQLHLHDGFVVAPAPNKIAAKTAEVATFVVNKQLKHAAQPEMSYRMGDTDISLHLYFVRGKTVQTFAAALLPRSAPAKSIISFDCTHYNHSGSARSHKCVTNVGLNSTNTFTVYEGDISIFEDPMCASDAEISPCTLVFQCSCIRSQVHHQKSTFQWDFD</sequence>
<gene>
    <name evidence="3" type="ORF">AFUS01_LOCUS12351</name>
</gene>
<feature type="chain" id="PRO_5035205598" evidence="2">
    <location>
        <begin position="32"/>
        <end position="398"/>
    </location>
</feature>
<dbReference type="AlphaFoldDB" id="A0A8J2JNU7"/>
<comment type="caution">
    <text evidence="3">The sequence shown here is derived from an EMBL/GenBank/DDBJ whole genome shotgun (WGS) entry which is preliminary data.</text>
</comment>
<evidence type="ECO:0000313" key="4">
    <source>
        <dbReference type="Proteomes" id="UP000708208"/>
    </source>
</evidence>
<dbReference type="Proteomes" id="UP000708208">
    <property type="component" value="Unassembled WGS sequence"/>
</dbReference>
<feature type="signal peptide" evidence="2">
    <location>
        <begin position="1"/>
        <end position="31"/>
    </location>
</feature>
<dbReference type="EMBL" id="CAJVCH010097112">
    <property type="protein sequence ID" value="CAG7723254.1"/>
    <property type="molecule type" value="Genomic_DNA"/>
</dbReference>
<reference evidence="3" key="1">
    <citation type="submission" date="2021-06" db="EMBL/GenBank/DDBJ databases">
        <authorList>
            <person name="Hodson N. C."/>
            <person name="Mongue J. A."/>
            <person name="Jaron S. K."/>
        </authorList>
    </citation>
    <scope>NUCLEOTIDE SEQUENCE</scope>
</reference>
<keyword evidence="1" id="KW-0175">Coiled coil</keyword>
<protein>
    <submittedName>
        <fullName evidence="3">Uncharacterized protein</fullName>
    </submittedName>
</protein>
<evidence type="ECO:0000256" key="2">
    <source>
        <dbReference type="SAM" id="SignalP"/>
    </source>
</evidence>
<keyword evidence="4" id="KW-1185">Reference proteome</keyword>
<keyword evidence="2" id="KW-0732">Signal</keyword>
<dbReference type="OrthoDB" id="1883432at2759"/>
<name>A0A8J2JNU7_9HEXA</name>
<organism evidence="3 4">
    <name type="scientific">Allacma fusca</name>
    <dbReference type="NCBI Taxonomy" id="39272"/>
    <lineage>
        <taxon>Eukaryota</taxon>
        <taxon>Metazoa</taxon>
        <taxon>Ecdysozoa</taxon>
        <taxon>Arthropoda</taxon>
        <taxon>Hexapoda</taxon>
        <taxon>Collembola</taxon>
        <taxon>Symphypleona</taxon>
        <taxon>Sminthuridae</taxon>
        <taxon>Allacma</taxon>
    </lineage>
</organism>
<proteinExistence type="predicted"/>
<evidence type="ECO:0000313" key="3">
    <source>
        <dbReference type="EMBL" id="CAG7723254.1"/>
    </source>
</evidence>
<feature type="coiled-coil region" evidence="1">
    <location>
        <begin position="73"/>
        <end position="125"/>
    </location>
</feature>
<evidence type="ECO:0000256" key="1">
    <source>
        <dbReference type="SAM" id="Coils"/>
    </source>
</evidence>
<accession>A0A8J2JNU7</accession>